<evidence type="ECO:0000256" key="2">
    <source>
        <dbReference type="ARBA" id="ARBA00023012"/>
    </source>
</evidence>
<dbReference type="OrthoDB" id="7326651at2"/>
<feature type="modified residue" description="4-aspartylphosphate" evidence="6">
    <location>
        <position position="54"/>
    </location>
</feature>
<dbReference type="InterPro" id="IPR039420">
    <property type="entry name" value="WalR-like"/>
</dbReference>
<dbReference type="GO" id="GO:0000976">
    <property type="term" value="F:transcription cis-regulatory region binding"/>
    <property type="evidence" value="ECO:0007669"/>
    <property type="project" value="TreeGrafter"/>
</dbReference>
<keyword evidence="5" id="KW-0804">Transcription</keyword>
<dbReference type="SMART" id="SM00448">
    <property type="entry name" value="REC"/>
    <property type="match status" value="1"/>
</dbReference>
<dbReference type="PANTHER" id="PTHR48111">
    <property type="entry name" value="REGULATOR OF RPOS"/>
    <property type="match status" value="1"/>
</dbReference>
<dbReference type="STRING" id="74348.SAMN04488523_101192"/>
<dbReference type="EMBL" id="FOMW01000001">
    <property type="protein sequence ID" value="SFD50904.1"/>
    <property type="molecule type" value="Genomic_DNA"/>
</dbReference>
<dbReference type="PROSITE" id="PS50110">
    <property type="entry name" value="RESPONSE_REGULATORY"/>
    <property type="match status" value="1"/>
</dbReference>
<evidence type="ECO:0000313" key="8">
    <source>
        <dbReference type="EMBL" id="SFD50904.1"/>
    </source>
</evidence>
<keyword evidence="3" id="KW-0805">Transcription regulation</keyword>
<evidence type="ECO:0000256" key="4">
    <source>
        <dbReference type="ARBA" id="ARBA00023125"/>
    </source>
</evidence>
<dbReference type="PANTHER" id="PTHR48111:SF1">
    <property type="entry name" value="TWO-COMPONENT RESPONSE REGULATOR ORR33"/>
    <property type="match status" value="1"/>
</dbReference>
<evidence type="ECO:0000259" key="7">
    <source>
        <dbReference type="PROSITE" id="PS50110"/>
    </source>
</evidence>
<dbReference type="SUPFAM" id="SSF52172">
    <property type="entry name" value="CheY-like"/>
    <property type="match status" value="1"/>
</dbReference>
<sequence length="322" mass="36051">MRIMAVDDDLLILDLLRECLTKQGGYDLTCCETAEDALQLMEEETLPFDCFLLDIMLPGVDGIELCDMLRQSSRYRTTPILMITASREANLMERAFYAGATDYINKPLDGIELGARINSASMLNDSLHREREIRHTLEELTEKMKLRLEEDVDLEGSGVMTPPELENMLLRMPAGCYSMTLFNIDISGIRGIHRDLTGPQFRYHLMEVGRAACAAMEGLNTMVAYSGHGRFVGAVIGRKRFDRENALMKMNARLSNDWDVAASARPMPPQLVMGTLSDQRLWSGLSASNHLRDNSVPPSKELTLGKSQADVLFDRLGEIIGQ</sequence>
<dbReference type="GO" id="GO:0032993">
    <property type="term" value="C:protein-DNA complex"/>
    <property type="evidence" value="ECO:0007669"/>
    <property type="project" value="TreeGrafter"/>
</dbReference>
<proteinExistence type="predicted"/>
<dbReference type="GO" id="GO:0006355">
    <property type="term" value="P:regulation of DNA-templated transcription"/>
    <property type="evidence" value="ECO:0007669"/>
    <property type="project" value="TreeGrafter"/>
</dbReference>
<keyword evidence="4" id="KW-0238">DNA-binding</keyword>
<name>A0A1I1SWR3_9RHOB</name>
<organism evidence="8 9">
    <name type="scientific">Sulfitobacter brevis</name>
    <dbReference type="NCBI Taxonomy" id="74348"/>
    <lineage>
        <taxon>Bacteria</taxon>
        <taxon>Pseudomonadati</taxon>
        <taxon>Pseudomonadota</taxon>
        <taxon>Alphaproteobacteria</taxon>
        <taxon>Rhodobacterales</taxon>
        <taxon>Roseobacteraceae</taxon>
        <taxon>Sulfitobacter</taxon>
    </lineage>
</organism>
<dbReference type="Proteomes" id="UP000198977">
    <property type="component" value="Unassembled WGS sequence"/>
</dbReference>
<dbReference type="InterPro" id="IPR011006">
    <property type="entry name" value="CheY-like_superfamily"/>
</dbReference>
<keyword evidence="1 6" id="KW-0597">Phosphoprotein</keyword>
<evidence type="ECO:0000256" key="1">
    <source>
        <dbReference type="ARBA" id="ARBA00022553"/>
    </source>
</evidence>
<dbReference type="GO" id="GO:0005829">
    <property type="term" value="C:cytosol"/>
    <property type="evidence" value="ECO:0007669"/>
    <property type="project" value="TreeGrafter"/>
</dbReference>
<dbReference type="GO" id="GO:0000156">
    <property type="term" value="F:phosphorelay response regulator activity"/>
    <property type="evidence" value="ECO:0007669"/>
    <property type="project" value="TreeGrafter"/>
</dbReference>
<reference evidence="8 9" key="1">
    <citation type="submission" date="2016-10" db="EMBL/GenBank/DDBJ databases">
        <authorList>
            <person name="de Groot N.N."/>
        </authorList>
    </citation>
    <scope>NUCLEOTIDE SEQUENCE [LARGE SCALE GENOMIC DNA]</scope>
    <source>
        <strain evidence="8 9">DSM 11443</strain>
    </source>
</reference>
<keyword evidence="9" id="KW-1185">Reference proteome</keyword>
<protein>
    <submittedName>
        <fullName evidence="8">Response regulator receiver domain-containing protein</fullName>
    </submittedName>
</protein>
<dbReference type="Gene3D" id="3.40.50.2300">
    <property type="match status" value="1"/>
</dbReference>
<keyword evidence="2" id="KW-0902">Two-component regulatory system</keyword>
<dbReference type="AlphaFoldDB" id="A0A1I1SWR3"/>
<evidence type="ECO:0000256" key="5">
    <source>
        <dbReference type="ARBA" id="ARBA00023163"/>
    </source>
</evidence>
<dbReference type="Pfam" id="PF00072">
    <property type="entry name" value="Response_reg"/>
    <property type="match status" value="1"/>
</dbReference>
<evidence type="ECO:0000256" key="6">
    <source>
        <dbReference type="PROSITE-ProRule" id="PRU00169"/>
    </source>
</evidence>
<feature type="domain" description="Response regulatory" evidence="7">
    <location>
        <begin position="2"/>
        <end position="121"/>
    </location>
</feature>
<accession>A0A1I1SWR3</accession>
<evidence type="ECO:0000313" key="9">
    <source>
        <dbReference type="Proteomes" id="UP000198977"/>
    </source>
</evidence>
<dbReference type="InterPro" id="IPR001789">
    <property type="entry name" value="Sig_transdc_resp-reg_receiver"/>
</dbReference>
<evidence type="ECO:0000256" key="3">
    <source>
        <dbReference type="ARBA" id="ARBA00023015"/>
    </source>
</evidence>
<gene>
    <name evidence="8" type="ORF">SAMN04488523_101192</name>
</gene>